<dbReference type="PANTHER" id="PTHR30469">
    <property type="entry name" value="MULTIDRUG RESISTANCE PROTEIN MDTA"/>
    <property type="match status" value="1"/>
</dbReference>
<proteinExistence type="inferred from homology"/>
<reference evidence="2 3" key="1">
    <citation type="submission" date="2019-11" db="EMBL/GenBank/DDBJ databases">
        <authorList>
            <person name="Zheng R.K."/>
            <person name="Sun C.M."/>
        </authorList>
    </citation>
    <scope>NUCLEOTIDE SEQUENCE [LARGE SCALE GENOMIC DNA]</scope>
    <source>
        <strain evidence="2 3">WC007</strain>
    </source>
</reference>
<gene>
    <name evidence="2" type="ORF">GM418_08005</name>
</gene>
<evidence type="ECO:0000313" key="3">
    <source>
        <dbReference type="Proteomes" id="UP000428260"/>
    </source>
</evidence>
<dbReference type="NCBIfam" id="TIGR01730">
    <property type="entry name" value="RND_mfp"/>
    <property type="match status" value="1"/>
</dbReference>
<dbReference type="GO" id="GO:1990281">
    <property type="term" value="C:efflux pump complex"/>
    <property type="evidence" value="ECO:0007669"/>
    <property type="project" value="TreeGrafter"/>
</dbReference>
<comment type="similarity">
    <text evidence="1">Belongs to the membrane fusion protein (MFP) (TC 8.A.1) family.</text>
</comment>
<organism evidence="2 3">
    <name type="scientific">Maribellus comscasis</name>
    <dbReference type="NCBI Taxonomy" id="2681766"/>
    <lineage>
        <taxon>Bacteria</taxon>
        <taxon>Pseudomonadati</taxon>
        <taxon>Bacteroidota</taxon>
        <taxon>Bacteroidia</taxon>
        <taxon>Marinilabiliales</taxon>
        <taxon>Prolixibacteraceae</taxon>
        <taxon>Maribellus</taxon>
    </lineage>
</organism>
<dbReference type="GO" id="GO:0015562">
    <property type="term" value="F:efflux transmembrane transporter activity"/>
    <property type="evidence" value="ECO:0007669"/>
    <property type="project" value="TreeGrafter"/>
</dbReference>
<dbReference type="EMBL" id="CP046401">
    <property type="protein sequence ID" value="QGY43605.1"/>
    <property type="molecule type" value="Genomic_DNA"/>
</dbReference>
<dbReference type="KEGG" id="mcos:GM418_08005"/>
<accession>A0A6I6JL71</accession>
<name>A0A6I6JL71_9BACT</name>
<dbReference type="Gene3D" id="2.40.420.20">
    <property type="match status" value="1"/>
</dbReference>
<dbReference type="SUPFAM" id="SSF111369">
    <property type="entry name" value="HlyD-like secretion proteins"/>
    <property type="match status" value="1"/>
</dbReference>
<dbReference type="Proteomes" id="UP000428260">
    <property type="component" value="Chromosome"/>
</dbReference>
<dbReference type="AlphaFoldDB" id="A0A6I6JL71"/>
<evidence type="ECO:0000256" key="1">
    <source>
        <dbReference type="ARBA" id="ARBA00009477"/>
    </source>
</evidence>
<protein>
    <submittedName>
        <fullName evidence="2">Efflux RND transporter periplasmic adaptor subunit</fullName>
    </submittedName>
</protein>
<evidence type="ECO:0000313" key="2">
    <source>
        <dbReference type="EMBL" id="QGY43605.1"/>
    </source>
</evidence>
<dbReference type="RefSeq" id="WP_158864901.1">
    <property type="nucleotide sequence ID" value="NZ_CP046401.1"/>
</dbReference>
<keyword evidence="3" id="KW-1185">Reference proteome</keyword>
<dbReference type="PANTHER" id="PTHR30469:SF15">
    <property type="entry name" value="HLYD FAMILY OF SECRETION PROTEINS"/>
    <property type="match status" value="1"/>
</dbReference>
<sequence>MSWRKITFIVVALILLLGGAAALSLLFVSMKPDPQRAPEAEIIRSVVAETVKYGEVISPVTRSGRVSSSKEVLLVAEASGKIEAGDVRLKAGESFRKGQLLGTIYKDEAELALKASKSNFLNTLSNILPDLKVDFPEQFNTYYGFFNSIDMEKDLPEFPELKDGKLKVFLASQGVLSEYYTIKQDEKELERHSLYAPFNGTFIDVNFEVGSYVNTGGQIAEMIQTDELEIEVPVENKHSEWIKIGDKVNIHFENGDSLTRGFVVRKSKYINAEQQSRSIFVKVPNAKSLLIAGQYLQVEFPGQKINEAMEIPRAGIFNTNEVFVVLDGELKKKQINILKWNESTLIFNGLDEGMHVVTEALVNVKENTPVNIIGQENTGAGGSGKQVAGR</sequence>
<dbReference type="Gene3D" id="2.40.50.100">
    <property type="match status" value="1"/>
</dbReference>
<dbReference type="InterPro" id="IPR006143">
    <property type="entry name" value="RND_pump_MFP"/>
</dbReference>